<proteinExistence type="evidence at transcript level"/>
<protein>
    <submittedName>
        <fullName evidence="1">Uncharacterized protein</fullName>
    </submittedName>
</protein>
<dbReference type="AlphaFoldDB" id="B7ZWS6"/>
<dbReference type="EMBL" id="BT053768">
    <property type="protein sequence ID" value="ACL52375.1"/>
    <property type="molecule type" value="mRNA"/>
</dbReference>
<reference evidence="1" key="2">
    <citation type="submission" date="2012-06" db="EMBL/GenBank/DDBJ databases">
        <authorList>
            <person name="Yu Y."/>
            <person name="Currie J."/>
            <person name="Lomeli R."/>
            <person name="Angelova A."/>
            <person name="Collura K."/>
            <person name="Wissotski M."/>
            <person name="Campos D."/>
            <person name="Kudrna D."/>
            <person name="Golser W."/>
            <person name="Ashely E."/>
            <person name="Descour A."/>
            <person name="Fernandes J."/>
            <person name="Soderlund C."/>
            <person name="Walbot V."/>
        </authorList>
    </citation>
    <scope>NUCLEOTIDE SEQUENCE</scope>
    <source>
        <strain evidence="1">B73</strain>
    </source>
</reference>
<evidence type="ECO:0000313" key="1">
    <source>
        <dbReference type="EMBL" id="ACL52375.1"/>
    </source>
</evidence>
<accession>B7ZWS6</accession>
<dbReference type="HOGENOM" id="CLU_1941164_0_0_1"/>
<organism evidence="1">
    <name type="scientific">Zea mays</name>
    <name type="common">Maize</name>
    <dbReference type="NCBI Taxonomy" id="4577"/>
    <lineage>
        <taxon>Eukaryota</taxon>
        <taxon>Viridiplantae</taxon>
        <taxon>Streptophyta</taxon>
        <taxon>Embryophyta</taxon>
        <taxon>Tracheophyta</taxon>
        <taxon>Spermatophyta</taxon>
        <taxon>Magnoliopsida</taxon>
        <taxon>Liliopsida</taxon>
        <taxon>Poales</taxon>
        <taxon>Poaceae</taxon>
        <taxon>PACMAD clade</taxon>
        <taxon>Panicoideae</taxon>
        <taxon>Andropogonodae</taxon>
        <taxon>Andropogoneae</taxon>
        <taxon>Tripsacinae</taxon>
        <taxon>Zea</taxon>
    </lineage>
</organism>
<reference evidence="1" key="1">
    <citation type="journal article" date="2009" name="PLoS Genet.">
        <title>Sequencing, mapping, and analysis of 27,455 maize full-length cDNAs.</title>
        <authorList>
            <person name="Soderlund C."/>
            <person name="Descour A."/>
            <person name="Kudrna D."/>
            <person name="Bomhoff M."/>
            <person name="Boyd L."/>
            <person name="Currie J."/>
            <person name="Angelova A."/>
            <person name="Collura K."/>
            <person name="Wissotski M."/>
            <person name="Ashley E."/>
            <person name="Morrow D."/>
            <person name="Fernandes J."/>
            <person name="Walbot V."/>
            <person name="Yu Y."/>
        </authorList>
    </citation>
    <scope>NUCLEOTIDE SEQUENCE</scope>
    <source>
        <strain evidence="1">B73</strain>
    </source>
</reference>
<sequence length="130" mass="15089">MALKSSCRWEHERALAFCRTKINRWMSLLIQVLGTSFASKGIALPGRLGETGCPLCRSFIKAQTIDDDDSGQCQRYQSKRYLELELTEACKCKQFRVHPLHGRRRQRWHCVPMFLSSAVWLASVLRSRSW</sequence>
<name>B7ZWS6_MAIZE</name>